<evidence type="ECO:0000259" key="11">
    <source>
        <dbReference type="SMART" id="SM00911"/>
    </source>
</evidence>
<dbReference type="InterPro" id="IPR029016">
    <property type="entry name" value="GAF-like_dom_sf"/>
</dbReference>
<dbReference type="InterPro" id="IPR011102">
    <property type="entry name" value="Sig_transdc_His_kinase_HWE"/>
</dbReference>
<dbReference type="PANTHER" id="PTHR41523">
    <property type="entry name" value="TWO-COMPONENT SYSTEM SENSOR PROTEIN"/>
    <property type="match status" value="1"/>
</dbReference>
<dbReference type="RefSeq" id="WP_146290023.1">
    <property type="nucleotide sequence ID" value="NZ_CP042304.1"/>
</dbReference>
<evidence type="ECO:0000313" key="13">
    <source>
        <dbReference type="Proteomes" id="UP000315364"/>
    </source>
</evidence>
<dbReference type="SMART" id="SM00911">
    <property type="entry name" value="HWE_HK"/>
    <property type="match status" value="1"/>
</dbReference>
<dbReference type="AlphaFoldDB" id="A0A5B8LV16"/>
<keyword evidence="13" id="KW-1185">Reference proteome</keyword>
<keyword evidence="4" id="KW-0597">Phosphoprotein</keyword>
<feature type="domain" description="GAF" evidence="9">
    <location>
        <begin position="34"/>
        <end position="177"/>
    </location>
</feature>
<keyword evidence="6" id="KW-0547">Nucleotide-binding</keyword>
<dbReference type="GO" id="GO:0005524">
    <property type="term" value="F:ATP binding"/>
    <property type="evidence" value="ECO:0007669"/>
    <property type="project" value="UniProtKB-KW"/>
</dbReference>
<reference evidence="12 13" key="1">
    <citation type="submission" date="2019-07" db="EMBL/GenBank/DDBJ databases">
        <title>Full genome sequence of Devosia sp. Gsoil 520.</title>
        <authorList>
            <person name="Im W.-T."/>
        </authorList>
    </citation>
    <scope>NUCLEOTIDE SEQUENCE [LARGE SCALE GENOMIC DNA]</scope>
    <source>
        <strain evidence="12 13">Gsoil 520</strain>
    </source>
</reference>
<proteinExistence type="predicted"/>
<dbReference type="InterPro" id="IPR013655">
    <property type="entry name" value="PAS_fold_3"/>
</dbReference>
<dbReference type="Proteomes" id="UP000315364">
    <property type="component" value="Chromosome"/>
</dbReference>
<comment type="catalytic activity">
    <reaction evidence="1">
        <text>ATP + protein L-histidine = ADP + protein N-phospho-L-histidine.</text>
        <dbReference type="EC" id="2.7.13.3"/>
    </reaction>
</comment>
<feature type="domain" description="Signal transduction histidine kinase HWE region" evidence="11">
    <location>
        <begin position="317"/>
        <end position="399"/>
    </location>
</feature>
<name>A0A5B8LV16_9HYPH</name>
<dbReference type="Gene3D" id="3.30.565.10">
    <property type="entry name" value="Histidine kinase-like ATPase, C-terminal domain"/>
    <property type="match status" value="1"/>
</dbReference>
<evidence type="ECO:0000256" key="1">
    <source>
        <dbReference type="ARBA" id="ARBA00000085"/>
    </source>
</evidence>
<evidence type="ECO:0000259" key="9">
    <source>
        <dbReference type="SMART" id="SM00065"/>
    </source>
</evidence>
<dbReference type="KEGG" id="dea:FPZ08_10775"/>
<evidence type="ECO:0000256" key="5">
    <source>
        <dbReference type="ARBA" id="ARBA00022679"/>
    </source>
</evidence>
<keyword evidence="5" id="KW-0808">Transferase</keyword>
<dbReference type="Pfam" id="PF08447">
    <property type="entry name" value="PAS_3"/>
    <property type="match status" value="1"/>
</dbReference>
<accession>A0A5B8LV16</accession>
<evidence type="ECO:0000256" key="4">
    <source>
        <dbReference type="ARBA" id="ARBA00022553"/>
    </source>
</evidence>
<keyword evidence="8" id="KW-0067">ATP-binding</keyword>
<evidence type="ECO:0000259" key="10">
    <source>
        <dbReference type="SMART" id="SM00091"/>
    </source>
</evidence>
<evidence type="ECO:0000256" key="7">
    <source>
        <dbReference type="ARBA" id="ARBA00022777"/>
    </source>
</evidence>
<dbReference type="Gene3D" id="3.30.450.40">
    <property type="match status" value="1"/>
</dbReference>
<dbReference type="InterPro" id="IPR035965">
    <property type="entry name" value="PAS-like_dom_sf"/>
</dbReference>
<dbReference type="SMART" id="SM00091">
    <property type="entry name" value="PAS"/>
    <property type="match status" value="1"/>
</dbReference>
<dbReference type="InterPro" id="IPR003018">
    <property type="entry name" value="GAF"/>
</dbReference>
<gene>
    <name evidence="12" type="ORF">FPZ08_10775</name>
</gene>
<dbReference type="Gene3D" id="3.30.450.20">
    <property type="entry name" value="PAS domain"/>
    <property type="match status" value="1"/>
</dbReference>
<organism evidence="12 13">
    <name type="scientific">Devosia ginsengisoli</name>
    <dbReference type="NCBI Taxonomy" id="400770"/>
    <lineage>
        <taxon>Bacteria</taxon>
        <taxon>Pseudomonadati</taxon>
        <taxon>Pseudomonadota</taxon>
        <taxon>Alphaproteobacteria</taxon>
        <taxon>Hyphomicrobiales</taxon>
        <taxon>Devosiaceae</taxon>
        <taxon>Devosia</taxon>
    </lineage>
</organism>
<dbReference type="Pfam" id="PF07536">
    <property type="entry name" value="HWE_HK"/>
    <property type="match status" value="1"/>
</dbReference>
<dbReference type="SMART" id="SM00065">
    <property type="entry name" value="GAF"/>
    <property type="match status" value="1"/>
</dbReference>
<dbReference type="PANTHER" id="PTHR41523:SF7">
    <property type="entry name" value="HISTIDINE KINASE"/>
    <property type="match status" value="1"/>
</dbReference>
<dbReference type="CDD" id="cd00130">
    <property type="entry name" value="PAS"/>
    <property type="match status" value="1"/>
</dbReference>
<dbReference type="EC" id="2.7.13.3" evidence="2"/>
<evidence type="ECO:0000256" key="3">
    <source>
        <dbReference type="ARBA" id="ARBA00021740"/>
    </source>
</evidence>
<dbReference type="SUPFAM" id="SSF55781">
    <property type="entry name" value="GAF domain-like"/>
    <property type="match status" value="1"/>
</dbReference>
<keyword evidence="7" id="KW-0418">Kinase</keyword>
<evidence type="ECO:0000256" key="2">
    <source>
        <dbReference type="ARBA" id="ARBA00012438"/>
    </source>
</evidence>
<dbReference type="InterPro" id="IPR000014">
    <property type="entry name" value="PAS"/>
</dbReference>
<feature type="domain" description="PAS" evidence="10">
    <location>
        <begin position="191"/>
        <end position="258"/>
    </location>
</feature>
<sequence>MTDTGAHLPDAVRKVVDDPARLSVLAALEVVDSHADADFERLSRTAAFIFKAEIALVTLIDKEREWFRACFGIDNITESPTDTSFCAHAIALPGDEDALVVLDATGDDRFKDNPLVTGWPGIRFYAGVAVVVNGQKVGSLCVIDTKPRATVEPGLVEQLVNLAGLTSALFSLKDEARVRARTAAALVREEWRHALTLEAGKVGSWVWDVRSGEVACNDMFRRMYELAEGEAVRMENVLAAIHPDDRLMIEASIEASFREGEDFSAEARIAETGRWMSMRGRVYQRDAEGNPLVMMGVGIDISESRQSAEHTRLLLRELNHRVKNTLAMIQSVARQTIRQNPDPQDFIEAFSGRLRTISDAHVLLADRDWSGVQLYEVIASQFGPGFRTDPDRAEVRGEDVTLPADHALGLGLILHELTTNAHHYGAWSGDEGMVSIDWEIKRRPAHGLSLTWRESGGPEVSRPAEYGMGARLIERSLAKVLDSEVKLSFEPGGVVAHIWMPLPAEQD</sequence>
<evidence type="ECO:0000256" key="6">
    <source>
        <dbReference type="ARBA" id="ARBA00022741"/>
    </source>
</evidence>
<protein>
    <recommendedName>
        <fullName evidence="3">Blue-light-activated histidine kinase</fullName>
        <ecNumber evidence="2">2.7.13.3</ecNumber>
    </recommendedName>
</protein>
<dbReference type="InterPro" id="IPR036890">
    <property type="entry name" value="HATPase_C_sf"/>
</dbReference>
<evidence type="ECO:0000313" key="12">
    <source>
        <dbReference type="EMBL" id="QDZ11200.1"/>
    </source>
</evidence>
<dbReference type="OrthoDB" id="7991996at2"/>
<dbReference type="GO" id="GO:0004673">
    <property type="term" value="F:protein histidine kinase activity"/>
    <property type="evidence" value="ECO:0007669"/>
    <property type="project" value="UniProtKB-EC"/>
</dbReference>
<evidence type="ECO:0000256" key="8">
    <source>
        <dbReference type="ARBA" id="ARBA00022840"/>
    </source>
</evidence>
<dbReference type="SUPFAM" id="SSF55785">
    <property type="entry name" value="PYP-like sensor domain (PAS domain)"/>
    <property type="match status" value="1"/>
</dbReference>
<dbReference type="Pfam" id="PF01590">
    <property type="entry name" value="GAF"/>
    <property type="match status" value="1"/>
</dbReference>
<dbReference type="EMBL" id="CP042304">
    <property type="protein sequence ID" value="QDZ11200.1"/>
    <property type="molecule type" value="Genomic_DNA"/>
</dbReference>